<keyword evidence="3" id="KW-0808">Transferase</keyword>
<feature type="region of interest" description="Disordered" evidence="4">
    <location>
        <begin position="27"/>
        <end position="69"/>
    </location>
</feature>
<dbReference type="Proteomes" id="UP001190700">
    <property type="component" value="Unassembled WGS sequence"/>
</dbReference>
<keyword evidence="6" id="KW-1185">Reference proteome</keyword>
<evidence type="ECO:0000256" key="4">
    <source>
        <dbReference type="SAM" id="MobiDB-lite"/>
    </source>
</evidence>
<comment type="similarity">
    <text evidence="1 3">Belongs to the methyltransferase superfamily.</text>
</comment>
<comment type="subcellular location">
    <subcellularLocation>
        <location evidence="3">Membrane</location>
        <topology evidence="3">Single-pass type II membrane protein</topology>
    </subcellularLocation>
</comment>
<keyword evidence="3" id="KW-0735">Signal-anchor</keyword>
<feature type="compositionally biased region" description="Polar residues" evidence="4">
    <location>
        <begin position="49"/>
        <end position="69"/>
    </location>
</feature>
<dbReference type="EC" id="2.1.1.-" evidence="3"/>
<keyword evidence="2 3" id="KW-0489">Methyltransferase</keyword>
<dbReference type="EMBL" id="LGRX02035096">
    <property type="protein sequence ID" value="KAK3236298.1"/>
    <property type="molecule type" value="Genomic_DNA"/>
</dbReference>
<comment type="caution">
    <text evidence="5">The sequence shown here is derived from an EMBL/GenBank/DDBJ whole genome shotgun (WGS) entry which is preliminary data.</text>
</comment>
<name>A0AAE0BI40_9CHLO</name>
<dbReference type="Pfam" id="PF03141">
    <property type="entry name" value="Methyltransf_29"/>
    <property type="match status" value="1"/>
</dbReference>
<accession>A0AAE0BI40</accession>
<evidence type="ECO:0000256" key="3">
    <source>
        <dbReference type="RuleBase" id="RU366043"/>
    </source>
</evidence>
<sequence length="578" mass="64728">MSYTCVKRLVRQFSSFFRARGATKTEAPVDNGVHRPPKVSVPARRPEVRQSTNDEQNEQVNKTAKTTRQAKTEQIKVGAFKFCSQKFTFHTPSYQFPDETNVLERRFVASRMLSCRIPPPTGYTTPVRWPMSKTKVWLSNLGGAKDLEKMKGGQNWLRVRDKFVHFDGGGTHFRKGAAEYLRFLGSAVPLSSSLIRTALDMGAGVASFGADLLTYGILTLSYAPHDQHSFQIQCALERGIPAMLAALQRTRLPLPSASFDLIHCSRCRQVGPDKLAEIDRLLRPGGYVVESRSSESVTVNALIEELCWKKIFSKRRQGHTTIYQKSKTPCRRRSEKYPLCTEKYGAETEALKDTPWGQQFGSCRFTTANIQRHPTSIQMPSIRDVGAAHGQLPAHPKVIEKNMKAELALTKTHLNYYRDYGFSASSAGASGLRNVMDMNAGFGSFAAILEDDKVPVWVMNVVPIEAPNTLQHVYDRGLIGIYHDWCQDAPTYPRTYDAVRMENFSSMKFVERCGLVSVVLEVDRILRPGGLFLFSDHASMYGALQPIMLALGFKANGVQNVSSAEHDQMLAVWQKKAV</sequence>
<keyword evidence="3" id="KW-0812">Transmembrane</keyword>
<proteinExistence type="inferred from homology"/>
<dbReference type="Gene3D" id="3.40.50.150">
    <property type="entry name" value="Vaccinia Virus protein VP39"/>
    <property type="match status" value="1"/>
</dbReference>
<gene>
    <name evidence="5" type="ORF">CYMTET_53551</name>
</gene>
<evidence type="ECO:0000313" key="6">
    <source>
        <dbReference type="Proteomes" id="UP001190700"/>
    </source>
</evidence>
<dbReference type="InterPro" id="IPR029063">
    <property type="entry name" value="SAM-dependent_MTases_sf"/>
</dbReference>
<reference evidence="5 6" key="1">
    <citation type="journal article" date="2015" name="Genome Biol. Evol.">
        <title>Comparative Genomics of a Bacterivorous Green Alga Reveals Evolutionary Causalities and Consequences of Phago-Mixotrophic Mode of Nutrition.</title>
        <authorList>
            <person name="Burns J.A."/>
            <person name="Paasch A."/>
            <person name="Narechania A."/>
            <person name="Kim E."/>
        </authorList>
    </citation>
    <scope>NUCLEOTIDE SEQUENCE [LARGE SCALE GENOMIC DNA]</scope>
    <source>
        <strain evidence="5 6">PLY_AMNH</strain>
    </source>
</reference>
<dbReference type="InterPro" id="IPR004159">
    <property type="entry name" value="Put_SAM_MeTrfase"/>
</dbReference>
<organism evidence="5 6">
    <name type="scientific">Cymbomonas tetramitiformis</name>
    <dbReference type="NCBI Taxonomy" id="36881"/>
    <lineage>
        <taxon>Eukaryota</taxon>
        <taxon>Viridiplantae</taxon>
        <taxon>Chlorophyta</taxon>
        <taxon>Pyramimonadophyceae</taxon>
        <taxon>Pyramimonadales</taxon>
        <taxon>Pyramimonadaceae</taxon>
        <taxon>Cymbomonas</taxon>
    </lineage>
</organism>
<evidence type="ECO:0000256" key="1">
    <source>
        <dbReference type="ARBA" id="ARBA00008361"/>
    </source>
</evidence>
<dbReference type="PANTHER" id="PTHR10108">
    <property type="entry name" value="SAM-DEPENDENT METHYLTRANSFERASE"/>
    <property type="match status" value="1"/>
</dbReference>
<keyword evidence="3" id="KW-0325">Glycoprotein</keyword>
<dbReference type="SUPFAM" id="SSF53335">
    <property type="entry name" value="S-adenosyl-L-methionine-dependent methyltransferases"/>
    <property type="match status" value="2"/>
</dbReference>
<evidence type="ECO:0000256" key="2">
    <source>
        <dbReference type="ARBA" id="ARBA00022603"/>
    </source>
</evidence>
<evidence type="ECO:0000313" key="5">
    <source>
        <dbReference type="EMBL" id="KAK3236298.1"/>
    </source>
</evidence>
<dbReference type="GO" id="GO:0032259">
    <property type="term" value="P:methylation"/>
    <property type="evidence" value="ECO:0007669"/>
    <property type="project" value="UniProtKB-KW"/>
</dbReference>
<dbReference type="GO" id="GO:0016020">
    <property type="term" value="C:membrane"/>
    <property type="evidence" value="ECO:0007669"/>
    <property type="project" value="UniProtKB-SubCell"/>
</dbReference>
<dbReference type="AlphaFoldDB" id="A0AAE0BI40"/>
<protein>
    <recommendedName>
        <fullName evidence="3">Methyltransferase</fullName>
        <ecNumber evidence="3">2.1.1.-</ecNumber>
    </recommendedName>
</protein>
<dbReference type="GO" id="GO:0005737">
    <property type="term" value="C:cytoplasm"/>
    <property type="evidence" value="ECO:0007669"/>
    <property type="project" value="TreeGrafter"/>
</dbReference>
<dbReference type="GO" id="GO:0008168">
    <property type="term" value="F:methyltransferase activity"/>
    <property type="evidence" value="ECO:0007669"/>
    <property type="project" value="UniProtKB-UniRule"/>
</dbReference>